<dbReference type="InterPro" id="IPR049349">
    <property type="entry name" value="DUF2264_N"/>
</dbReference>
<keyword evidence="4" id="KW-1185">Reference proteome</keyword>
<evidence type="ECO:0000259" key="2">
    <source>
        <dbReference type="Pfam" id="PF20938"/>
    </source>
</evidence>
<dbReference type="Pfam" id="PF10022">
    <property type="entry name" value="DUF2264"/>
    <property type="match status" value="1"/>
</dbReference>
<dbReference type="OrthoDB" id="5150166at2759"/>
<accession>A0A427XRF6</accession>
<feature type="domain" description="DUF2264" evidence="1">
    <location>
        <begin position="19"/>
        <end position="372"/>
    </location>
</feature>
<dbReference type="InterPro" id="IPR049237">
    <property type="entry name" value="DUF2264_C"/>
</dbReference>
<sequence length="627" mass="69119">MPHVLPPAVEAITSNPLRTRSDMVHILHSLLVPVHGAMSTGGARVRLGHTGTHFDAVAAEMEGFARALWGLAPLLSSDPDNAEIKGMRDDWVRGLVAGTKIGGDEYWGDCIDKDQRFVEMAAIGFSLAIAPKVFWEPLKHEEKVAVNKWLLQCNSHLLPDNNWRFFRILVNLGLKSVGAEYSQKAIDDELDFIETFYGPHGFPSDGNNTTCKAYDYYATSFAIPFYTLLYARLAGISDPVRAKRFRERGIANLPNVVQLFAPDGGVIPFGRSMTYRFACSAFFAAVAFDGLELPKPFTWGVIKGLLLRNIRWFTQKPSVFNRDGSLSIGYAYPNLFMSEDYNSAQSPYWALKSFLVLALPETHPFWQAEEESFPAELLSRPFTIVEPWMQVFTHAAGHTFCLSSGQEVAFPMRHAAAKYGKLAYSASFGFSVPTGALGLQQHAPDSELALSDDSEGERWVVRRRVEDVSISDNGVIKSTWRPWPDVTVTTWSIPPPCTSAAYHTRVHHIVSPRRILASDAGFAIHSHTGPSADHERRIPTLASPVSGDHGRYESPHSALAVSKAGVSGVIDLLGAGRGVVQDADGNSNLMSPRTVIPLLLHEVKREMWLASTVFAVPADERGRWGTG</sequence>
<evidence type="ECO:0008006" key="5">
    <source>
        <dbReference type="Google" id="ProtNLM"/>
    </source>
</evidence>
<dbReference type="PIRSF" id="PIRSF014753">
    <property type="entry name" value="UCP014753"/>
    <property type="match status" value="1"/>
</dbReference>
<gene>
    <name evidence="3" type="ORF">EHS25_006792</name>
</gene>
<dbReference type="InterPro" id="IPR016624">
    <property type="entry name" value="UCP014753"/>
</dbReference>
<dbReference type="EMBL" id="RSCD01000030">
    <property type="protein sequence ID" value="RSH81436.1"/>
    <property type="molecule type" value="Genomic_DNA"/>
</dbReference>
<reference evidence="3 4" key="1">
    <citation type="submission" date="2018-11" db="EMBL/GenBank/DDBJ databases">
        <title>Genome sequence of Saitozyma podzolica DSM 27192.</title>
        <authorList>
            <person name="Aliyu H."/>
            <person name="Gorte O."/>
            <person name="Ochsenreither K."/>
        </authorList>
    </citation>
    <scope>NUCLEOTIDE SEQUENCE [LARGE SCALE GENOMIC DNA]</scope>
    <source>
        <strain evidence="3 4">DSM 27192</strain>
    </source>
</reference>
<comment type="caution">
    <text evidence="3">The sequence shown here is derived from an EMBL/GenBank/DDBJ whole genome shotgun (WGS) entry which is preliminary data.</text>
</comment>
<dbReference type="PANTHER" id="PTHR35339">
    <property type="entry name" value="LINALOOL DEHYDRATASE_ISOMERASE DOMAIN-CONTAINING PROTEIN"/>
    <property type="match status" value="1"/>
</dbReference>
<dbReference type="PANTHER" id="PTHR35339:SF4">
    <property type="entry name" value="LINALOOL DEHYDRATASE_ISOMERASE DOMAIN-CONTAINING PROTEIN"/>
    <property type="match status" value="1"/>
</dbReference>
<dbReference type="Proteomes" id="UP000279259">
    <property type="component" value="Unassembled WGS sequence"/>
</dbReference>
<proteinExistence type="predicted"/>
<protein>
    <recommendedName>
        <fullName evidence="5">DUF2264 domain-containing protein</fullName>
    </recommendedName>
</protein>
<feature type="domain" description="DUF2264" evidence="2">
    <location>
        <begin position="389"/>
        <end position="622"/>
    </location>
</feature>
<dbReference type="Pfam" id="PF20938">
    <property type="entry name" value="DUF2264_C"/>
    <property type="match status" value="1"/>
</dbReference>
<organism evidence="3 4">
    <name type="scientific">Saitozyma podzolica</name>
    <dbReference type="NCBI Taxonomy" id="1890683"/>
    <lineage>
        <taxon>Eukaryota</taxon>
        <taxon>Fungi</taxon>
        <taxon>Dikarya</taxon>
        <taxon>Basidiomycota</taxon>
        <taxon>Agaricomycotina</taxon>
        <taxon>Tremellomycetes</taxon>
        <taxon>Tremellales</taxon>
        <taxon>Trimorphomycetaceae</taxon>
        <taxon>Saitozyma</taxon>
    </lineage>
</organism>
<dbReference type="AlphaFoldDB" id="A0A427XRF6"/>
<evidence type="ECO:0000313" key="3">
    <source>
        <dbReference type="EMBL" id="RSH81436.1"/>
    </source>
</evidence>
<name>A0A427XRF6_9TREE</name>
<evidence type="ECO:0000313" key="4">
    <source>
        <dbReference type="Proteomes" id="UP000279259"/>
    </source>
</evidence>
<evidence type="ECO:0000259" key="1">
    <source>
        <dbReference type="Pfam" id="PF10022"/>
    </source>
</evidence>